<dbReference type="PANTHER" id="PTHR21716">
    <property type="entry name" value="TRANSMEMBRANE PROTEIN"/>
    <property type="match status" value="1"/>
</dbReference>
<feature type="transmembrane region" description="Helical" evidence="6">
    <location>
        <begin position="56"/>
        <end position="79"/>
    </location>
</feature>
<keyword evidence="8" id="KW-1185">Reference proteome</keyword>
<dbReference type="PANTHER" id="PTHR21716:SF4">
    <property type="entry name" value="TRANSMEMBRANE PROTEIN 245"/>
    <property type="match status" value="1"/>
</dbReference>
<evidence type="ECO:0000256" key="5">
    <source>
        <dbReference type="ARBA" id="ARBA00023136"/>
    </source>
</evidence>
<reference evidence="7 8" key="1">
    <citation type="submission" date="2016-07" db="EMBL/GenBank/DDBJ databases">
        <title>Detection of Helicobacter winghamensis from caecal content of red fox (Vulpes vulpes).</title>
        <authorList>
            <person name="Zanoni R.G."/>
            <person name="Florio D."/>
            <person name="Caffara M."/>
            <person name="Renzi M."/>
            <person name="Parisi A."/>
            <person name="Pasquali F."/>
            <person name="Manfreda G."/>
        </authorList>
    </citation>
    <scope>NUCLEOTIDE SEQUENCE [LARGE SCALE GENOMIC DNA]</scope>
    <source>
        <strain evidence="7 8">295_13</strain>
    </source>
</reference>
<protein>
    <submittedName>
        <fullName evidence="7">AI-2E family transporter</fullName>
    </submittedName>
</protein>
<gene>
    <name evidence="7" type="ORF">BCM31_00760</name>
</gene>
<dbReference type="OrthoDB" id="5348369at2"/>
<evidence type="ECO:0000313" key="8">
    <source>
        <dbReference type="Proteomes" id="UP000233350"/>
    </source>
</evidence>
<dbReference type="Proteomes" id="UP000233350">
    <property type="component" value="Unassembled WGS sequence"/>
</dbReference>
<keyword evidence="4 6" id="KW-1133">Transmembrane helix</keyword>
<feature type="transmembrane region" description="Helical" evidence="6">
    <location>
        <begin position="313"/>
        <end position="346"/>
    </location>
</feature>
<evidence type="ECO:0000313" key="7">
    <source>
        <dbReference type="EMBL" id="PKT82282.1"/>
    </source>
</evidence>
<dbReference type="RefSeq" id="WP_006803154.1">
    <property type="nucleotide sequence ID" value="NZ_CABKOI010000018.1"/>
</dbReference>
<evidence type="ECO:0000256" key="4">
    <source>
        <dbReference type="ARBA" id="ARBA00022989"/>
    </source>
</evidence>
<name>A0A2N3PKU6_9HELI</name>
<comment type="caution">
    <text evidence="7">The sequence shown here is derived from an EMBL/GenBank/DDBJ whole genome shotgun (WGS) entry which is preliminary data.</text>
</comment>
<feature type="transmembrane region" description="Helical" evidence="6">
    <location>
        <begin position="267"/>
        <end position="285"/>
    </location>
</feature>
<feature type="transmembrane region" description="Helical" evidence="6">
    <location>
        <begin position="199"/>
        <end position="227"/>
    </location>
</feature>
<evidence type="ECO:0000256" key="6">
    <source>
        <dbReference type="SAM" id="Phobius"/>
    </source>
</evidence>
<dbReference type="STRING" id="556267.HWAG_01457"/>
<dbReference type="EMBL" id="MBPK01000006">
    <property type="protein sequence ID" value="PKT82282.1"/>
    <property type="molecule type" value="Genomic_DNA"/>
</dbReference>
<evidence type="ECO:0000256" key="1">
    <source>
        <dbReference type="ARBA" id="ARBA00004141"/>
    </source>
</evidence>
<accession>A0A2N3PKU6</accession>
<dbReference type="GO" id="GO:0016020">
    <property type="term" value="C:membrane"/>
    <property type="evidence" value="ECO:0007669"/>
    <property type="project" value="UniProtKB-SubCell"/>
</dbReference>
<feature type="transmembrane region" description="Helical" evidence="6">
    <location>
        <begin position="7"/>
        <end position="25"/>
    </location>
</feature>
<proteinExistence type="inferred from homology"/>
<keyword evidence="5 6" id="KW-0472">Membrane</keyword>
<evidence type="ECO:0000256" key="2">
    <source>
        <dbReference type="ARBA" id="ARBA00009773"/>
    </source>
</evidence>
<comment type="similarity">
    <text evidence="2">Belongs to the autoinducer-2 exporter (AI-2E) (TC 2.A.86) family.</text>
</comment>
<dbReference type="AlphaFoldDB" id="A0A2N3PKU6"/>
<organism evidence="7 8">
    <name type="scientific">Helicobacter winghamensis</name>
    <dbReference type="NCBI Taxonomy" id="157268"/>
    <lineage>
        <taxon>Bacteria</taxon>
        <taxon>Pseudomonadati</taxon>
        <taxon>Campylobacterota</taxon>
        <taxon>Epsilonproteobacteria</taxon>
        <taxon>Campylobacterales</taxon>
        <taxon>Helicobacteraceae</taxon>
        <taxon>Helicobacter</taxon>
    </lineage>
</organism>
<sequence>MRNSGIYFFLIAFVLTLLALFRLYAPFLMNLLIAFLLFIATQGIYCALLKRLKSQLLVSALMVLILITLCFVPIFYILLSLANIATNLDLGNFQNFLLDTQARLTLFSKDLILYLPDIIQNEMNTYLEQFHAINWGDILKQGLNLIAKASKNSISFVSDTLFILVFLFFFYYYGNTLGSYFLGLIPFNPTQTKSLYNEVSAVISVVFYSSIFSMILQGTLFGILMLFFGYNSYLLAVFYGFASLVPVVGGSLVWLPIVGYELYLGNYTNAIVIALYSIIIIATLADNGIKPFIIAFINRVLIKTPVQINEMLIFFAIIAGLTSFGFWGIVLGPAITALFIALLRIYQTLLNSNKD</sequence>
<feature type="transmembrane region" description="Helical" evidence="6">
    <location>
        <begin position="161"/>
        <end position="187"/>
    </location>
</feature>
<dbReference type="Pfam" id="PF01594">
    <property type="entry name" value="AI-2E_transport"/>
    <property type="match status" value="1"/>
</dbReference>
<feature type="transmembrane region" description="Helical" evidence="6">
    <location>
        <begin position="233"/>
        <end position="255"/>
    </location>
</feature>
<dbReference type="InterPro" id="IPR002549">
    <property type="entry name" value="AI-2E-like"/>
</dbReference>
<feature type="transmembrane region" description="Helical" evidence="6">
    <location>
        <begin position="31"/>
        <end position="49"/>
    </location>
</feature>
<dbReference type="GeneID" id="97289809"/>
<keyword evidence="3 6" id="KW-0812">Transmembrane</keyword>
<comment type="subcellular location">
    <subcellularLocation>
        <location evidence="1">Membrane</location>
        <topology evidence="1">Multi-pass membrane protein</topology>
    </subcellularLocation>
</comment>
<evidence type="ECO:0000256" key="3">
    <source>
        <dbReference type="ARBA" id="ARBA00022692"/>
    </source>
</evidence>